<feature type="compositionally biased region" description="Basic and acidic residues" evidence="1">
    <location>
        <begin position="66"/>
        <end position="75"/>
    </location>
</feature>
<dbReference type="Proteomes" id="UP000829354">
    <property type="component" value="Chromosome I"/>
</dbReference>
<evidence type="ECO:0000313" key="2">
    <source>
        <dbReference type="EMBL" id="UMM10684.1"/>
    </source>
</evidence>
<evidence type="ECO:0000313" key="3">
    <source>
        <dbReference type="Proteomes" id="UP000829354"/>
    </source>
</evidence>
<dbReference type="EMBL" id="CP092620">
    <property type="protein sequence ID" value="UMM10684.1"/>
    <property type="molecule type" value="Genomic_DNA"/>
</dbReference>
<feature type="region of interest" description="Disordered" evidence="1">
    <location>
        <begin position="1"/>
        <end position="113"/>
    </location>
</feature>
<reference evidence="2 3" key="1">
    <citation type="submission" date="2022-04" db="EMBL/GenBank/DDBJ databases">
        <title>Chromosome-level reference genomes for two strains of Caenorhabditis briggsae: an improved platform for comparative genomics.</title>
        <authorList>
            <person name="Stevens L."/>
            <person name="Andersen E."/>
        </authorList>
    </citation>
    <scope>NUCLEOTIDE SEQUENCE [LARGE SCALE GENOMIC DNA]</scope>
    <source>
        <strain evidence="2">VX34</strain>
        <tissue evidence="2">Whole-organism</tissue>
    </source>
</reference>
<evidence type="ECO:0000256" key="1">
    <source>
        <dbReference type="SAM" id="MobiDB-lite"/>
    </source>
</evidence>
<gene>
    <name evidence="2" type="ORF">L5515_000343</name>
</gene>
<organism evidence="2 3">
    <name type="scientific">Caenorhabditis briggsae</name>
    <dbReference type="NCBI Taxonomy" id="6238"/>
    <lineage>
        <taxon>Eukaryota</taxon>
        <taxon>Metazoa</taxon>
        <taxon>Ecdysozoa</taxon>
        <taxon>Nematoda</taxon>
        <taxon>Chromadorea</taxon>
        <taxon>Rhabditida</taxon>
        <taxon>Rhabditina</taxon>
        <taxon>Rhabditomorpha</taxon>
        <taxon>Rhabditoidea</taxon>
        <taxon>Rhabditidae</taxon>
        <taxon>Peloderinae</taxon>
        <taxon>Caenorhabditis</taxon>
    </lineage>
</organism>
<protein>
    <submittedName>
        <fullName evidence="2">Uncharacterized protein</fullName>
    </submittedName>
</protein>
<proteinExistence type="predicted"/>
<keyword evidence="3" id="KW-1185">Reference proteome</keyword>
<name>A0AAE9E1G6_CAEBR</name>
<sequence length="155" mass="17190">MNSEEIKIEHEAEASSDESSIPTVDSAPTPPVATEEIATDEQKEDNVQNDQDDTPPVKRGRPRKVKKEESPERLRSPSFDAPRPKRSCRAKSEAVVAQEEDEIVSDEEPLSSDTSYEVLYGHYVKVKIGWVPDMHIKASRQESPGTTGDSIQLSA</sequence>
<feature type="compositionally biased region" description="Acidic residues" evidence="1">
    <location>
        <begin position="98"/>
        <end position="110"/>
    </location>
</feature>
<accession>A0AAE9E1G6</accession>
<feature type="compositionally biased region" description="Basic and acidic residues" evidence="1">
    <location>
        <begin position="1"/>
        <end position="13"/>
    </location>
</feature>
<dbReference type="AlphaFoldDB" id="A0AAE9E1G6"/>